<name>A0A3M8R597_9PROT</name>
<proteinExistence type="predicted"/>
<dbReference type="OrthoDB" id="5295396at2"/>
<evidence type="ECO:0000259" key="2">
    <source>
        <dbReference type="Pfam" id="PF00892"/>
    </source>
</evidence>
<feature type="transmembrane region" description="Helical" evidence="1">
    <location>
        <begin position="183"/>
        <end position="203"/>
    </location>
</feature>
<dbReference type="InterPro" id="IPR000620">
    <property type="entry name" value="EamA_dom"/>
</dbReference>
<feature type="transmembrane region" description="Helical" evidence="1">
    <location>
        <begin position="234"/>
        <end position="255"/>
    </location>
</feature>
<feature type="transmembrane region" description="Helical" evidence="1">
    <location>
        <begin position="94"/>
        <end position="113"/>
    </location>
</feature>
<keyword evidence="1" id="KW-1133">Transmembrane helix</keyword>
<dbReference type="Pfam" id="PF00892">
    <property type="entry name" value="EamA"/>
    <property type="match status" value="1"/>
</dbReference>
<accession>A0A3M8R597</accession>
<dbReference type="EMBL" id="RIZI01000166">
    <property type="protein sequence ID" value="RNF61700.1"/>
    <property type="molecule type" value="Genomic_DNA"/>
</dbReference>
<dbReference type="SUPFAM" id="SSF103481">
    <property type="entry name" value="Multidrug resistance efflux transporter EmrE"/>
    <property type="match status" value="2"/>
</dbReference>
<keyword evidence="1" id="KW-0472">Membrane</keyword>
<dbReference type="InterPro" id="IPR037185">
    <property type="entry name" value="EmrE-like"/>
</dbReference>
<keyword evidence="1" id="KW-0812">Transmembrane</keyword>
<evidence type="ECO:0000256" key="1">
    <source>
        <dbReference type="SAM" id="Phobius"/>
    </source>
</evidence>
<evidence type="ECO:0000313" key="3">
    <source>
        <dbReference type="EMBL" id="RNF61700.1"/>
    </source>
</evidence>
<feature type="transmembrane region" description="Helical" evidence="1">
    <location>
        <begin position="261"/>
        <end position="279"/>
    </location>
</feature>
<sequence length="302" mass="32122">MRNGALPVLALLLGSSLWGVLWWPMRHFAAVGISGPWLILGVYALLALPMGTWSWKRRRDWRGHGRAILWLVFLGGWTNVAFMLALLHGEVIRVLLLFYLSPVWAIFAARLFLHEAVGWRGAMAAVLAVSGSALVVGKGQAVGGWGSITGNDLLAISSGLAFALSSVVLRADEGLADLHRATAVWVGCVLLALPLALLAPLPRLQLGEMGFLLAFSWFWIAGATLLVQYGVVRMAVSLSAVILPFEVIAGALSAWALAGEVPSTAEILGGMLILTAAFLQMTRRAASPPIAPALSGGEEGRF</sequence>
<feature type="transmembrane region" description="Helical" evidence="1">
    <location>
        <begin position="122"/>
        <end position="141"/>
    </location>
</feature>
<comment type="caution">
    <text evidence="3">The sequence shown here is derived from an EMBL/GenBank/DDBJ whole genome shotgun (WGS) entry which is preliminary data.</text>
</comment>
<protein>
    <submittedName>
        <fullName evidence="3">DMT family transporter</fullName>
    </submittedName>
</protein>
<feature type="transmembrane region" description="Helical" evidence="1">
    <location>
        <begin position="153"/>
        <end position="171"/>
    </location>
</feature>
<dbReference type="RefSeq" id="WP_123103880.1">
    <property type="nucleotide sequence ID" value="NZ_CP127527.1"/>
</dbReference>
<reference evidence="3" key="1">
    <citation type="submission" date="2018-10" db="EMBL/GenBank/DDBJ databases">
        <title>Acidithiobacillus sulfuriphilus sp. nov.: an extremely acidophilic sulfur-oxidizing chemolithotroph isolated from a neutral pH environment.</title>
        <authorList>
            <person name="Falagan C."/>
            <person name="Moya-Beltran A."/>
            <person name="Quatrini R."/>
            <person name="Johnson D.B."/>
        </authorList>
    </citation>
    <scope>NUCLEOTIDE SEQUENCE [LARGE SCALE GENOMIC DNA]</scope>
    <source>
        <strain evidence="3">CJ-2</strain>
    </source>
</reference>
<dbReference type="AlphaFoldDB" id="A0A3M8R597"/>
<feature type="domain" description="EamA" evidence="2">
    <location>
        <begin position="8"/>
        <end position="136"/>
    </location>
</feature>
<feature type="transmembrane region" description="Helical" evidence="1">
    <location>
        <begin position="35"/>
        <end position="55"/>
    </location>
</feature>
<feature type="transmembrane region" description="Helical" evidence="1">
    <location>
        <begin position="67"/>
        <end position="88"/>
    </location>
</feature>
<dbReference type="GO" id="GO:0016020">
    <property type="term" value="C:membrane"/>
    <property type="evidence" value="ECO:0007669"/>
    <property type="project" value="InterPro"/>
</dbReference>
<gene>
    <name evidence="3" type="ORF">EC580_08000</name>
</gene>
<organism evidence="3">
    <name type="scientific">Acidithiobacillus sulfuriphilus</name>
    <dbReference type="NCBI Taxonomy" id="1867749"/>
    <lineage>
        <taxon>Bacteria</taxon>
        <taxon>Pseudomonadati</taxon>
        <taxon>Pseudomonadota</taxon>
        <taxon>Acidithiobacillia</taxon>
        <taxon>Acidithiobacillales</taxon>
        <taxon>Acidithiobacillaceae</taxon>
        <taxon>Acidithiobacillus</taxon>
    </lineage>
</organism>
<feature type="transmembrane region" description="Helical" evidence="1">
    <location>
        <begin position="209"/>
        <end position="227"/>
    </location>
</feature>